<dbReference type="EMBL" id="HBEV01001593">
    <property type="protein sequence ID" value="CAD8577558.1"/>
    <property type="molecule type" value="Transcribed_RNA"/>
</dbReference>
<keyword evidence="2" id="KW-0963">Cytoplasm</keyword>
<dbReference type="AlphaFoldDB" id="A0A7S0PLR1"/>
<reference evidence="7" key="1">
    <citation type="submission" date="2021-01" db="EMBL/GenBank/DDBJ databases">
        <authorList>
            <person name="Corre E."/>
            <person name="Pelletier E."/>
            <person name="Niang G."/>
            <person name="Scheremetjew M."/>
            <person name="Finn R."/>
            <person name="Kale V."/>
            <person name="Holt S."/>
            <person name="Cochrane G."/>
            <person name="Meng A."/>
            <person name="Brown T."/>
            <person name="Cohen L."/>
        </authorList>
    </citation>
    <scope>NUCLEOTIDE SEQUENCE</scope>
    <source>
        <strain evidence="7">CCMP494</strain>
    </source>
</reference>
<accession>A0A7S0PLR1</accession>
<keyword evidence="5" id="KW-0966">Cell projection</keyword>
<evidence type="ECO:0000256" key="6">
    <source>
        <dbReference type="SAM" id="MobiDB-lite"/>
    </source>
</evidence>
<evidence type="ECO:0000256" key="1">
    <source>
        <dbReference type="ARBA" id="ARBA00004430"/>
    </source>
</evidence>
<dbReference type="GO" id="GO:0001534">
    <property type="term" value="C:radial spoke"/>
    <property type="evidence" value="ECO:0007669"/>
    <property type="project" value="InterPro"/>
</dbReference>
<dbReference type="CDD" id="cd22963">
    <property type="entry name" value="DD_CrRSP4-like"/>
    <property type="match status" value="1"/>
</dbReference>
<dbReference type="PANTHER" id="PTHR13159">
    <property type="entry name" value="RADIAL SPOKEHEAD-RELATED"/>
    <property type="match status" value="1"/>
</dbReference>
<feature type="region of interest" description="Disordered" evidence="6">
    <location>
        <begin position="334"/>
        <end position="368"/>
    </location>
</feature>
<keyword evidence="3" id="KW-0969">Cilium</keyword>
<dbReference type="Pfam" id="PF04712">
    <property type="entry name" value="Radial_spoke"/>
    <property type="match status" value="2"/>
</dbReference>
<dbReference type="GO" id="GO:0035082">
    <property type="term" value="P:axoneme assembly"/>
    <property type="evidence" value="ECO:0007669"/>
    <property type="project" value="TreeGrafter"/>
</dbReference>
<feature type="compositionally biased region" description="Basic and acidic residues" evidence="6">
    <location>
        <begin position="302"/>
        <end position="313"/>
    </location>
</feature>
<organism evidence="7">
    <name type="scientific">Micromonas pusilla</name>
    <name type="common">Picoplanktonic green alga</name>
    <name type="synonym">Chromulina pusilla</name>
    <dbReference type="NCBI Taxonomy" id="38833"/>
    <lineage>
        <taxon>Eukaryota</taxon>
        <taxon>Viridiplantae</taxon>
        <taxon>Chlorophyta</taxon>
        <taxon>Mamiellophyceae</taxon>
        <taxon>Mamiellales</taxon>
        <taxon>Mamiellaceae</taxon>
        <taxon>Micromonas</taxon>
    </lineage>
</organism>
<dbReference type="PANTHER" id="PTHR13159:SF0">
    <property type="entry name" value="RADIAL SPOKE HEAD 6 HOMOLOG A"/>
    <property type="match status" value="1"/>
</dbReference>
<feature type="region of interest" description="Disordered" evidence="6">
    <location>
        <begin position="287"/>
        <end position="313"/>
    </location>
</feature>
<dbReference type="InterPro" id="IPR006802">
    <property type="entry name" value="Radial_spoke"/>
</dbReference>
<protein>
    <submittedName>
        <fullName evidence="7">Uncharacterized protein</fullName>
    </submittedName>
</protein>
<dbReference type="GO" id="GO:0060294">
    <property type="term" value="P:cilium movement involved in cell motility"/>
    <property type="evidence" value="ECO:0007669"/>
    <property type="project" value="InterPro"/>
</dbReference>
<feature type="compositionally biased region" description="Pro residues" evidence="6">
    <location>
        <begin position="184"/>
        <end position="196"/>
    </location>
</feature>
<feature type="region of interest" description="Disordered" evidence="6">
    <location>
        <begin position="178"/>
        <end position="197"/>
    </location>
</feature>
<evidence type="ECO:0000313" key="7">
    <source>
        <dbReference type="EMBL" id="CAD8577558.1"/>
    </source>
</evidence>
<evidence type="ECO:0000256" key="2">
    <source>
        <dbReference type="ARBA" id="ARBA00022490"/>
    </source>
</evidence>
<comment type="subcellular location">
    <subcellularLocation>
        <location evidence="1">Cytoplasm</location>
        <location evidence="1">Cytoskeleton</location>
        <location evidence="1">Cilium axoneme</location>
    </subcellularLocation>
</comment>
<proteinExistence type="predicted"/>
<evidence type="ECO:0000256" key="3">
    <source>
        <dbReference type="ARBA" id="ARBA00023069"/>
    </source>
</evidence>
<evidence type="ECO:0000256" key="4">
    <source>
        <dbReference type="ARBA" id="ARBA00023212"/>
    </source>
</evidence>
<gene>
    <name evidence="7" type="ORF">MSP1404_LOCUS1263</name>
</gene>
<keyword evidence="4" id="KW-0206">Cytoskeleton</keyword>
<sequence length="471" mass="51278">MASEDPKLQEAIAFLQKTNLNGESVYEQLAKVVGKVLDEKPEDAVDLLETSVIAKKTAFKPADPPLMAADPKNVATAVALKELYCAPKREIDPESGEPIEPEEGLLNNFKSEDIVGDATMYQAVGLGLSLSEMYGVMLAVKRLGEDPKRKCGTVRFFGKVLGTNGDYYVFETAINREGDEPEAPPETPAGEIPPEPAGEGSNEYTYFVCSHLGGAFVRLPDVTPKAVVAARKIKKYFTGDLDAPVWSYPSFPGNEAMYLRAQIGRIASATVVCPAGYLVEHSETEDGPKLLVEPGSEGFEEVEPKYEEKEDLQEMREPVNWTHRYRYLKKQGRVETYEPPEDADPDAAPVEPPEPDVDPGLLSTLDGDTESECVDWGSCVMEEIDGSAQKQPAWTSCTSSNVVGVKNQTVAIKSMVWPGAFAVYQPGPKFSNCYVGYGIKNAPYVPAPPPAVMTEAEEIPKESDALPPKAE</sequence>
<evidence type="ECO:0000256" key="5">
    <source>
        <dbReference type="ARBA" id="ARBA00023273"/>
    </source>
</evidence>
<name>A0A7S0PLR1_MICPS</name>